<reference evidence="2 3" key="1">
    <citation type="journal article" date="2004" name="Science">
        <title>Illuminating the evolutionary history of chlamydiae.</title>
        <authorList>
            <person name="Horn M."/>
            <person name="Collingro A."/>
            <person name="Schmitz-Esser S."/>
            <person name="Beier C.L."/>
            <person name="Purkhold U."/>
            <person name="Fartmann B."/>
            <person name="Brandt P."/>
            <person name="Nyakatura G.J."/>
            <person name="Droege M."/>
            <person name="Frishman D."/>
            <person name="Rattei T."/>
            <person name="Mewes H."/>
            <person name="Wagner M."/>
        </authorList>
    </citation>
    <scope>NUCLEOTIDE SEQUENCE [LARGE SCALE GENOMIC DNA]</scope>
    <source>
        <strain evidence="2 3">UWE25</strain>
    </source>
</reference>
<dbReference type="PANTHER" id="PTHR44216">
    <property type="entry name" value="PROTEIN O-MANNOSYL-TRANSFERASE TMTC2"/>
    <property type="match status" value="1"/>
</dbReference>
<feature type="transmembrane region" description="Helical" evidence="1">
    <location>
        <begin position="52"/>
        <end position="73"/>
    </location>
</feature>
<dbReference type="InterPro" id="IPR019734">
    <property type="entry name" value="TPR_rpt"/>
</dbReference>
<dbReference type="STRING" id="264201.pc0173"/>
<dbReference type="OrthoDB" id="9769030at2"/>
<dbReference type="SMART" id="SM00028">
    <property type="entry name" value="TPR"/>
    <property type="match status" value="5"/>
</dbReference>
<dbReference type="KEGG" id="pcu:PC_RS00850"/>
<evidence type="ECO:0000313" key="2">
    <source>
        <dbReference type="EMBL" id="CAF22897.1"/>
    </source>
</evidence>
<dbReference type="GO" id="GO:0035269">
    <property type="term" value="P:protein O-linked glycosylation via mannose"/>
    <property type="evidence" value="ECO:0007669"/>
    <property type="project" value="TreeGrafter"/>
</dbReference>
<dbReference type="SMART" id="SM00386">
    <property type="entry name" value="HAT"/>
    <property type="match status" value="8"/>
</dbReference>
<dbReference type="Proteomes" id="UP000000529">
    <property type="component" value="Chromosome"/>
</dbReference>
<dbReference type="AlphaFoldDB" id="Q6MEV2"/>
<gene>
    <name evidence="2" type="ORF">PC_RS00850</name>
</gene>
<dbReference type="HOGENOM" id="CLU_008931_0_0_0"/>
<dbReference type="GO" id="GO:0000030">
    <property type="term" value="F:mannosyltransferase activity"/>
    <property type="evidence" value="ECO:0007669"/>
    <property type="project" value="TreeGrafter"/>
</dbReference>
<keyword evidence="1" id="KW-0472">Membrane</keyword>
<keyword evidence="1" id="KW-0812">Transmembrane</keyword>
<dbReference type="GO" id="GO:0006396">
    <property type="term" value="P:RNA processing"/>
    <property type="evidence" value="ECO:0007669"/>
    <property type="project" value="InterPro"/>
</dbReference>
<protein>
    <recommendedName>
        <fullName evidence="4">Tetratricopeptide repeat-like domain-containing protein</fullName>
    </recommendedName>
</protein>
<name>Q6MEV2_PARUW</name>
<proteinExistence type="predicted"/>
<keyword evidence="1" id="KW-1133">Transmembrane helix</keyword>
<sequence>MPAEFINNLSQLLKFTFEPIETAVIPPKKTHEGHTYVKIGEIKTNSSTWVRVAYAIKGIAAMAFACLLLPLLFPSFRFYLSHSWSQFWNSSKNTNIYLKDTSRSSQVSGLNGVSQVTSLYPPFLGTNILAQEAKKLEKQGRYFEAGLFYQKCLEIDPKNAPLRVEYAEVLKKQGEEHTKELRKLYEEGIKLAPNSKTLLFNHAKFDVEDKEAERDYKKALEKNPDNVDLRITYAKLLIKRYKNSKSTLLDDGERIRDEVLDIYKTGLQRQPHHPLLLLKYAKFLIMHLNQTQEAVDWYQNAQVDSSNIDFHTSYANILPRYLQEMAQEIYQRCLDQQPNNVHLLLRYAEFLQNQFWHANNDKIIFYGERALAISPDSVEVYFRYGNLLSVIDPAKAQVIYQTGLDLQPDNLKLLGKSFHDETENALNESIHRYQKGLAINPKNTELRIAAYSHLACRTSQQKILHFLEEGLDLQPCDQILLEEYKFACDQLHQPEKAIERYQRAFEIDSDNHYFLTEIIQNSDENQQVKLIEKAIKRQPDNPQNLITYGYLLYAKIQQADVIDEKLINLCLSQFRKAAKLAPTNGCLRTKYAQALFYFEKTSEAVEQYKRMINLGIPLSRESRAKYIEALEELKLEKEIEIYYQTFLQNNPNFFLHEEYIEWLTCQDRMQDALNELEKTLNYHIQYDKYVYLLHHILINNGRIRREEVDETCENYLLGKIAEQPQNTILKWFLARFLEEKNQFNTAIEQCKEILKLHPHLSKIQAKYVDLLEKNENWDDLEAYAESLDQNHSQDTSTIFRIISILKYENEIERVIRLYEKVRPILSNAQLEDYEDCLLRGDNRTVAVEALHKFKCKKYPSVENFQSYGTFLYTSDKSDEEKANIYFRLLSASDECMQSGIKNLYIEILQKLNKQKDLQNFLERLCKKYPTIDSLEYYMDYLRDWANPDEHKLTQIQNILIELYKIELDNSNMRANYLEHSGLRSRYFNLLSITGQEDKICNYFKKEDEYYQHAYLTQPQLIKSYGLMLNDWSKYLKEEEQFFLIQKSADLLAQALEKADAQLYLDLKNIFPNQLLKLNKLDEIEAFYQKGLVLNPDSIPMRLDYAKYLKNRHNFEKSLDEFLLIIEKEKTSWTWYATNISTYYLEAAHILDQLNRLDEAASYYKKYEKLSRHQTDEKYQEFKRKQSNLLDCAVDLP</sequence>
<dbReference type="RefSeq" id="WP_011174723.1">
    <property type="nucleotide sequence ID" value="NC_005861.2"/>
</dbReference>
<evidence type="ECO:0000256" key="1">
    <source>
        <dbReference type="SAM" id="Phobius"/>
    </source>
</evidence>
<dbReference type="eggNOG" id="COG0457">
    <property type="taxonomic scope" value="Bacteria"/>
</dbReference>
<keyword evidence="3" id="KW-1185">Reference proteome</keyword>
<dbReference type="EMBL" id="BX908798">
    <property type="protein sequence ID" value="CAF22897.1"/>
    <property type="molecule type" value="Genomic_DNA"/>
</dbReference>
<accession>Q6MEV2</accession>
<dbReference type="PANTHER" id="PTHR44216:SF3">
    <property type="entry name" value="PROTEIN O-MANNOSYL-TRANSFERASE TMTC2"/>
    <property type="match status" value="1"/>
</dbReference>
<dbReference type="InterPro" id="IPR003107">
    <property type="entry name" value="HAT"/>
</dbReference>
<dbReference type="InterPro" id="IPR052384">
    <property type="entry name" value="TMTC_O-mannosyltransferase"/>
</dbReference>
<evidence type="ECO:0000313" key="3">
    <source>
        <dbReference type="Proteomes" id="UP000000529"/>
    </source>
</evidence>
<evidence type="ECO:0008006" key="4">
    <source>
        <dbReference type="Google" id="ProtNLM"/>
    </source>
</evidence>
<dbReference type="SUPFAM" id="SSF48452">
    <property type="entry name" value="TPR-like"/>
    <property type="match status" value="4"/>
</dbReference>
<dbReference type="InterPro" id="IPR011990">
    <property type="entry name" value="TPR-like_helical_dom_sf"/>
</dbReference>
<organism evidence="2 3">
    <name type="scientific">Protochlamydia amoebophila (strain UWE25)</name>
    <dbReference type="NCBI Taxonomy" id="264201"/>
    <lineage>
        <taxon>Bacteria</taxon>
        <taxon>Pseudomonadati</taxon>
        <taxon>Chlamydiota</taxon>
        <taxon>Chlamydiia</taxon>
        <taxon>Parachlamydiales</taxon>
        <taxon>Parachlamydiaceae</taxon>
        <taxon>Candidatus Protochlamydia</taxon>
    </lineage>
</organism>
<dbReference type="Gene3D" id="1.25.40.10">
    <property type="entry name" value="Tetratricopeptide repeat domain"/>
    <property type="match status" value="7"/>
</dbReference>